<accession>A0A5J4X6V0</accession>
<dbReference type="Proteomes" id="UP000324800">
    <property type="component" value="Unassembled WGS sequence"/>
</dbReference>
<dbReference type="AlphaFoldDB" id="A0A5J4X6V0"/>
<organism evidence="1 2">
    <name type="scientific">Streblomastix strix</name>
    <dbReference type="NCBI Taxonomy" id="222440"/>
    <lineage>
        <taxon>Eukaryota</taxon>
        <taxon>Metamonada</taxon>
        <taxon>Preaxostyla</taxon>
        <taxon>Oxymonadida</taxon>
        <taxon>Streblomastigidae</taxon>
        <taxon>Streblomastix</taxon>
    </lineage>
</organism>
<evidence type="ECO:0000313" key="1">
    <source>
        <dbReference type="EMBL" id="KAA6402904.1"/>
    </source>
</evidence>
<comment type="caution">
    <text evidence="1">The sequence shown here is derived from an EMBL/GenBank/DDBJ whole genome shotgun (WGS) entry which is preliminary data.</text>
</comment>
<dbReference type="EMBL" id="SNRW01000165">
    <property type="protein sequence ID" value="KAA6402904.1"/>
    <property type="molecule type" value="Genomic_DNA"/>
</dbReference>
<proteinExistence type="predicted"/>
<evidence type="ECO:0000313" key="2">
    <source>
        <dbReference type="Proteomes" id="UP000324800"/>
    </source>
</evidence>
<protein>
    <submittedName>
        <fullName evidence="1">Uncharacterized protein</fullName>
    </submittedName>
</protein>
<reference evidence="1 2" key="1">
    <citation type="submission" date="2019-03" db="EMBL/GenBank/DDBJ databases">
        <title>Single cell metagenomics reveals metabolic interactions within the superorganism composed of flagellate Streblomastix strix and complex community of Bacteroidetes bacteria on its surface.</title>
        <authorList>
            <person name="Treitli S.C."/>
            <person name="Kolisko M."/>
            <person name="Husnik F."/>
            <person name="Keeling P."/>
            <person name="Hampl V."/>
        </authorList>
    </citation>
    <scope>NUCLEOTIDE SEQUENCE [LARGE SCALE GENOMIC DNA]</scope>
    <source>
        <strain evidence="1">ST1C</strain>
    </source>
</reference>
<name>A0A5J4X6V0_9EUKA</name>
<sequence length="260" mass="29172">MPTDADLLSLDVLQIHDEILYRNVRHNTVWLIDQVTNINTQINMINNASAHDVYIRPETNKIFDTKADKTDTYTKTETDTLLYDKAYKTVIIDAYNTTETDEKLNLKANVADIVDCYSKTETDTLLDDKADKINTYTKTETDTLLDGKADKTDLANYVDLTSARTISGQKQFGIISVSSISKQSKNDASIPLVGGGDMFISSLVTQPQLQEVRDIATGKSKAYVFSSQEELNNWMAIQENVAKLVIGDNLYIVDKEVTEY</sequence>
<gene>
    <name evidence="1" type="ORF">EZS28_001566</name>
</gene>